<comment type="caution">
    <text evidence="1">The sequence shown here is derived from an EMBL/GenBank/DDBJ whole genome shotgun (WGS) entry which is preliminary data.</text>
</comment>
<sequence>MATHTSVEKFLRESDPRASFPQDARTSCWLLPMLETMPRPVITARFIQYLFEYAK</sequence>
<dbReference type="EMBL" id="CAKW01000022">
    <property type="protein sequence ID" value="CCJ71336.1"/>
    <property type="molecule type" value="Genomic_DNA"/>
</dbReference>
<dbReference type="AlphaFoldDB" id="K7ZY48"/>
<gene>
    <name evidence="1" type="ORF">BN137_673</name>
</gene>
<dbReference type="Proteomes" id="UP000009340">
    <property type="component" value="Unassembled WGS sequence"/>
</dbReference>
<protein>
    <submittedName>
        <fullName evidence="1">Uncharacterized protein</fullName>
    </submittedName>
</protein>
<accession>K7ZY48</accession>
<reference evidence="1" key="1">
    <citation type="submission" date="2012-07" db="EMBL/GenBank/DDBJ databases">
        <authorList>
            <person name="Cummings C."/>
        </authorList>
    </citation>
    <scope>NUCLEOTIDE SEQUENCE</scope>
    <source>
        <strain evidence="1">1330</strain>
    </source>
</reference>
<organism evidence="1 2">
    <name type="scientific">Cronobacter condimenti 1330</name>
    <dbReference type="NCBI Taxonomy" id="1073999"/>
    <lineage>
        <taxon>Bacteria</taxon>
        <taxon>Pseudomonadati</taxon>
        <taxon>Pseudomonadota</taxon>
        <taxon>Gammaproteobacteria</taxon>
        <taxon>Enterobacterales</taxon>
        <taxon>Enterobacteriaceae</taxon>
        <taxon>Cronobacter</taxon>
    </lineage>
</organism>
<name>K7ZY48_9ENTR</name>
<evidence type="ECO:0000313" key="1">
    <source>
        <dbReference type="EMBL" id="CCJ71336.1"/>
    </source>
</evidence>
<proteinExistence type="predicted"/>
<evidence type="ECO:0000313" key="2">
    <source>
        <dbReference type="Proteomes" id="UP000009340"/>
    </source>
</evidence>